<organism evidence="5 6">
    <name type="scientific">Chironomus riparius</name>
    <dbReference type="NCBI Taxonomy" id="315576"/>
    <lineage>
        <taxon>Eukaryota</taxon>
        <taxon>Metazoa</taxon>
        <taxon>Ecdysozoa</taxon>
        <taxon>Arthropoda</taxon>
        <taxon>Hexapoda</taxon>
        <taxon>Insecta</taxon>
        <taxon>Pterygota</taxon>
        <taxon>Neoptera</taxon>
        <taxon>Endopterygota</taxon>
        <taxon>Diptera</taxon>
        <taxon>Nematocera</taxon>
        <taxon>Chironomoidea</taxon>
        <taxon>Chironomidae</taxon>
        <taxon>Chironominae</taxon>
        <taxon>Chironomus</taxon>
    </lineage>
</organism>
<reference evidence="5" key="2">
    <citation type="submission" date="2022-10" db="EMBL/GenBank/DDBJ databases">
        <authorList>
            <consortium name="ENA_rothamsted_submissions"/>
            <consortium name="culmorum"/>
            <person name="King R."/>
        </authorList>
    </citation>
    <scope>NUCLEOTIDE SEQUENCE</scope>
</reference>
<dbReference type="PROSITE" id="PS50297">
    <property type="entry name" value="ANK_REP_REGION"/>
    <property type="match status" value="1"/>
</dbReference>
<dbReference type="Proteomes" id="UP001153620">
    <property type="component" value="Chromosome 1"/>
</dbReference>
<dbReference type="GO" id="GO:0035556">
    <property type="term" value="P:intracellular signal transduction"/>
    <property type="evidence" value="ECO:0007669"/>
    <property type="project" value="InterPro"/>
</dbReference>
<accession>A0A9N9RLQ1</accession>
<evidence type="ECO:0000256" key="2">
    <source>
        <dbReference type="ARBA" id="ARBA00023043"/>
    </source>
</evidence>
<keyword evidence="1" id="KW-0677">Repeat</keyword>
<dbReference type="EMBL" id="OU895877">
    <property type="protein sequence ID" value="CAG9799549.1"/>
    <property type="molecule type" value="Genomic_DNA"/>
</dbReference>
<dbReference type="InterPro" id="IPR002110">
    <property type="entry name" value="Ankyrin_rpt"/>
</dbReference>
<evidence type="ECO:0000256" key="3">
    <source>
        <dbReference type="PROSITE-ProRule" id="PRU00023"/>
    </source>
</evidence>
<dbReference type="SMART" id="SM00248">
    <property type="entry name" value="ANK"/>
    <property type="match status" value="9"/>
</dbReference>
<dbReference type="SUPFAM" id="SSF158235">
    <property type="entry name" value="SOCS box-like"/>
    <property type="match status" value="1"/>
</dbReference>
<dbReference type="PROSITE" id="PS50225">
    <property type="entry name" value="SOCS"/>
    <property type="match status" value="1"/>
</dbReference>
<dbReference type="OrthoDB" id="3246549at2759"/>
<sequence>MGNSVFRSGGLLLSVNRDNAKLTESTASKIETIFDVLRANPKISIQRLEALLLQIPKHENILNAHDNLGYNLLQKSVGLNHIDLVKWILPKPHTDLNRFPCSLPLHIACLKGHEECVELLLRHGARLDTEARMCFPGPHSHNCEEMGKYKGDPDNVSVCERPNTKLQNCIGYAIDGDHVNVLNILSQKMEEPWVLFRGRKPLLHLACEKGAWRCVQHLVTTRSDEINLLKDEYYPIHQAVLHDRKFLELLIQYEAITTVRTSTQQMTLLHVVILTARKNAEDTLNTLKILLEHGCKELINAPDYLGTTPLNAVIVRYALEEARYGYDKWSKYEVLNLVRFLLQNGARQSINQAIGNSALACVFRHIRDWEVCYELVNMLLKEEPNADPNMVGRDGSTPLMVCLVPLINKDPLHSFTHSMKVFYLNCIRLLLQHGAETNCSYRSNLTPLHILIFSVSENFTVSVNCDIQKRANFDFIKNILILLLQHGLDTQKAVHPQHILQSIMDMVQNVRRCSDVLCIYELSLLILQYGGNINITLNNKTPGSIINEALSFDSGNQIRHLQVASCNENGNEGLRNSFRNNGRNFILFYFIVLIMRKEFILTDPDKHYLKIINLFYATMRHDILYSCLKSLHNLFIVQVPTKSTEFLINYIESLYRKPRSLKELCRVTIYESLNYKLAQNINRLNMPIPIKDYVLNFE</sequence>
<dbReference type="InterPro" id="IPR036770">
    <property type="entry name" value="Ankyrin_rpt-contain_sf"/>
</dbReference>
<dbReference type="SMART" id="SM00253">
    <property type="entry name" value="SOCS"/>
    <property type="match status" value="1"/>
</dbReference>
<evidence type="ECO:0000259" key="4">
    <source>
        <dbReference type="PROSITE" id="PS50225"/>
    </source>
</evidence>
<dbReference type="InterPro" id="IPR001496">
    <property type="entry name" value="SOCS_box"/>
</dbReference>
<reference evidence="5" key="1">
    <citation type="submission" date="2022-01" db="EMBL/GenBank/DDBJ databases">
        <authorList>
            <person name="King R."/>
        </authorList>
    </citation>
    <scope>NUCLEOTIDE SEQUENCE</scope>
</reference>
<keyword evidence="2 3" id="KW-0040">ANK repeat</keyword>
<gene>
    <name evidence="5" type="ORF">CHIRRI_LOCUS2514</name>
</gene>
<dbReference type="PROSITE" id="PS50088">
    <property type="entry name" value="ANK_REPEAT"/>
    <property type="match status" value="1"/>
</dbReference>
<evidence type="ECO:0000313" key="5">
    <source>
        <dbReference type="EMBL" id="CAG9799549.1"/>
    </source>
</evidence>
<dbReference type="PANTHER" id="PTHR24178">
    <property type="entry name" value="MOLTING PROTEIN MLT-4"/>
    <property type="match status" value="1"/>
</dbReference>
<dbReference type="Pfam" id="PF12796">
    <property type="entry name" value="Ank_2"/>
    <property type="match status" value="1"/>
</dbReference>
<dbReference type="Gene3D" id="1.25.40.20">
    <property type="entry name" value="Ankyrin repeat-containing domain"/>
    <property type="match status" value="3"/>
</dbReference>
<dbReference type="SMART" id="SM00969">
    <property type="entry name" value="SOCS_box"/>
    <property type="match status" value="1"/>
</dbReference>
<dbReference type="InterPro" id="IPR036036">
    <property type="entry name" value="SOCS_box-like_dom_sf"/>
</dbReference>
<dbReference type="SUPFAM" id="SSF48403">
    <property type="entry name" value="Ankyrin repeat"/>
    <property type="match status" value="2"/>
</dbReference>
<dbReference type="Gene3D" id="1.10.750.20">
    <property type="entry name" value="SOCS box"/>
    <property type="match status" value="1"/>
</dbReference>
<feature type="repeat" description="ANK" evidence="3">
    <location>
        <begin position="104"/>
        <end position="132"/>
    </location>
</feature>
<protein>
    <recommendedName>
        <fullName evidence="4">SOCS box domain-containing protein</fullName>
    </recommendedName>
</protein>
<dbReference type="AlphaFoldDB" id="A0A9N9RLQ1"/>
<evidence type="ECO:0000313" key="6">
    <source>
        <dbReference type="Proteomes" id="UP001153620"/>
    </source>
</evidence>
<feature type="domain" description="SOCS box" evidence="4">
    <location>
        <begin position="656"/>
        <end position="698"/>
    </location>
</feature>
<dbReference type="Pfam" id="PF07525">
    <property type="entry name" value="SOCS_box"/>
    <property type="match status" value="1"/>
</dbReference>
<keyword evidence="6" id="KW-1185">Reference proteome</keyword>
<name>A0A9N9RLQ1_9DIPT</name>
<proteinExistence type="predicted"/>
<evidence type="ECO:0000256" key="1">
    <source>
        <dbReference type="ARBA" id="ARBA00022737"/>
    </source>
</evidence>